<dbReference type="Proteomes" id="UP000742024">
    <property type="component" value="Unassembled WGS sequence"/>
</dbReference>
<accession>A0ABQ7PL73</accession>
<organism evidence="1 2">
    <name type="scientific">Claviceps arundinis</name>
    <dbReference type="NCBI Taxonomy" id="1623583"/>
    <lineage>
        <taxon>Eukaryota</taxon>
        <taxon>Fungi</taxon>
        <taxon>Dikarya</taxon>
        <taxon>Ascomycota</taxon>
        <taxon>Pezizomycotina</taxon>
        <taxon>Sordariomycetes</taxon>
        <taxon>Hypocreomycetidae</taxon>
        <taxon>Hypocreales</taxon>
        <taxon>Clavicipitaceae</taxon>
        <taxon>Claviceps</taxon>
    </lineage>
</organism>
<evidence type="ECO:0000313" key="1">
    <source>
        <dbReference type="EMBL" id="KAG5966805.1"/>
    </source>
</evidence>
<evidence type="ECO:0000313" key="2">
    <source>
        <dbReference type="Proteomes" id="UP000742024"/>
    </source>
</evidence>
<keyword evidence="2" id="KW-1185">Reference proteome</keyword>
<reference evidence="1 2" key="1">
    <citation type="journal article" date="2020" name="bioRxiv">
        <title>Whole genome comparisons of ergot fungi reveals the divergence and evolution of species within the genus Claviceps are the result of varying mechanisms driving genome evolution and host range expansion.</title>
        <authorList>
            <person name="Wyka S.A."/>
            <person name="Mondo S.J."/>
            <person name="Liu M."/>
            <person name="Dettman J."/>
            <person name="Nalam V."/>
            <person name="Broders K.D."/>
        </authorList>
    </citation>
    <scope>NUCLEOTIDE SEQUENCE [LARGE SCALE GENOMIC DNA]</scope>
    <source>
        <strain evidence="1 2">LM583</strain>
    </source>
</reference>
<name>A0ABQ7PL73_9HYPO</name>
<gene>
    <name evidence="1" type="ORF">E4U57_001811</name>
</gene>
<dbReference type="EMBL" id="SRPR01000017">
    <property type="protein sequence ID" value="KAG5966805.1"/>
    <property type="molecule type" value="Genomic_DNA"/>
</dbReference>
<sequence>MTDDWCGSGSGAATGAELRGSVDLLWVSANGWLVVEVAGKTLLPQDVILCSTEQNALQRHRRRAHDKMTRCKAQNPASVENLSFVSVSHPQFTNLGPHLRKPHGPRLRAMAS</sequence>
<protein>
    <submittedName>
        <fullName evidence="1">Uncharacterized protein</fullName>
    </submittedName>
</protein>
<proteinExistence type="predicted"/>
<comment type="caution">
    <text evidence="1">The sequence shown here is derived from an EMBL/GenBank/DDBJ whole genome shotgun (WGS) entry which is preliminary data.</text>
</comment>